<dbReference type="GeneID" id="24824267"/>
<sequence>MKQQSIITNVLEKAGNKNLINELTTRLSQSEINTLLLALSKEIANKNTPNDILNKYESNRFVKPSELSPIKVKQVEILMLEMAEASGFSSVLLSPASLLGSCSVIAKVDQNNVISATRGLELIADSTNMLAIYLADKIKNKTIDNTKNLVHLSATCRVTRGQMFKVDAFVPHFSLFTLVSSGKDTGSYGFEKAAITSQIQYYTNYFEEILGHKIKVTMNLRNGYTDKIGFIDRVHCYLRETYPDTEITLNKEETDNSYYQGINFKIIVEGIELVDGGFVDWTQKLLGNKKERLLISGTGIDLQLITGMLNKII</sequence>
<dbReference type="PATRIC" id="fig|1434109.4.peg.3506"/>
<gene>
    <name evidence="1" type="ORF">MSBRW_2690</name>
</gene>
<protein>
    <submittedName>
        <fullName evidence="1">Uncharacterized protein</fullName>
    </submittedName>
</protein>
<dbReference type="HOGENOM" id="CLU_908783_0_0_2"/>
<reference evidence="1 2" key="1">
    <citation type="submission" date="2014-07" db="EMBL/GenBank/DDBJ databases">
        <title>Methanogenic archaea and the global carbon cycle.</title>
        <authorList>
            <person name="Henriksen J.R."/>
            <person name="Luke J."/>
            <person name="Reinhart S."/>
            <person name="Benedict M.N."/>
            <person name="Youngblut N.D."/>
            <person name="Metcalf M.E."/>
            <person name="Whitaker R.J."/>
            <person name="Metcalf W.W."/>
        </authorList>
    </citation>
    <scope>NUCLEOTIDE SEQUENCE [LARGE SCALE GENOMIC DNA]</scope>
    <source>
        <strain evidence="1 2">Wiesmoor</strain>
    </source>
</reference>
<name>A0A0E3QP71_METBA</name>
<dbReference type="AlphaFoldDB" id="A0A0E3QP71"/>
<evidence type="ECO:0000313" key="1">
    <source>
        <dbReference type="EMBL" id="AKB51943.1"/>
    </source>
</evidence>
<dbReference type="KEGG" id="mbw:MSBRW_2690"/>
<evidence type="ECO:0000313" key="2">
    <source>
        <dbReference type="Proteomes" id="UP000033038"/>
    </source>
</evidence>
<organism evidence="1 2">
    <name type="scientific">Methanosarcina barkeri str. Wiesmoor</name>
    <dbReference type="NCBI Taxonomy" id="1434109"/>
    <lineage>
        <taxon>Archaea</taxon>
        <taxon>Methanobacteriati</taxon>
        <taxon>Methanobacteriota</taxon>
        <taxon>Stenosarchaea group</taxon>
        <taxon>Methanomicrobia</taxon>
        <taxon>Methanosarcinales</taxon>
        <taxon>Methanosarcinaceae</taxon>
        <taxon>Methanosarcina</taxon>
    </lineage>
</organism>
<dbReference type="EMBL" id="CP009526">
    <property type="protein sequence ID" value="AKB51943.1"/>
    <property type="molecule type" value="Genomic_DNA"/>
</dbReference>
<proteinExistence type="predicted"/>
<dbReference type="RefSeq" id="WP_011307027.1">
    <property type="nucleotide sequence ID" value="NZ_CP009526.1"/>
</dbReference>
<dbReference type="Proteomes" id="UP000033038">
    <property type="component" value="Chromosome"/>
</dbReference>
<accession>A0A0E3QP71</accession>